<accession>A0A6S6T1M6</accession>
<dbReference type="SUPFAM" id="SSF56436">
    <property type="entry name" value="C-type lectin-like"/>
    <property type="match status" value="1"/>
</dbReference>
<dbReference type="Gene3D" id="3.90.1580.10">
    <property type="entry name" value="paralog of FGE (formylglycine-generating enzyme)"/>
    <property type="match status" value="1"/>
</dbReference>
<gene>
    <name evidence="2" type="ORF">HELGO_WM45066</name>
</gene>
<dbReference type="EMBL" id="CACVAX010000031">
    <property type="protein sequence ID" value="CAA6810655.1"/>
    <property type="molecule type" value="Genomic_DNA"/>
</dbReference>
<protein>
    <submittedName>
        <fullName evidence="2">Serine/threonine kinase</fullName>
    </submittedName>
</protein>
<dbReference type="InterPro" id="IPR051043">
    <property type="entry name" value="Sulfatase_Mod_Factor_Kinase"/>
</dbReference>
<dbReference type="InterPro" id="IPR042095">
    <property type="entry name" value="SUMF_sf"/>
</dbReference>
<dbReference type="Pfam" id="PF03781">
    <property type="entry name" value="FGE-sulfatase"/>
    <property type="match status" value="1"/>
</dbReference>
<dbReference type="PANTHER" id="PTHR23150">
    <property type="entry name" value="SULFATASE MODIFYING FACTOR 1, 2"/>
    <property type="match status" value="1"/>
</dbReference>
<keyword evidence="2" id="KW-0418">Kinase</keyword>
<evidence type="ECO:0000259" key="1">
    <source>
        <dbReference type="Pfam" id="PF03781"/>
    </source>
</evidence>
<dbReference type="PANTHER" id="PTHR23150:SF19">
    <property type="entry name" value="FORMYLGLYCINE-GENERATING ENZYME"/>
    <property type="match status" value="1"/>
</dbReference>
<dbReference type="GO" id="GO:0120147">
    <property type="term" value="F:formylglycine-generating oxidase activity"/>
    <property type="evidence" value="ECO:0007669"/>
    <property type="project" value="TreeGrafter"/>
</dbReference>
<dbReference type="InterPro" id="IPR016187">
    <property type="entry name" value="CTDL_fold"/>
</dbReference>
<feature type="domain" description="Sulfatase-modifying factor enzyme-like" evidence="1">
    <location>
        <begin position="5"/>
        <end position="225"/>
    </location>
</feature>
<keyword evidence="2" id="KW-0808">Transferase</keyword>
<organism evidence="2">
    <name type="scientific">uncultured Sulfurovum sp</name>
    <dbReference type="NCBI Taxonomy" id="269237"/>
    <lineage>
        <taxon>Bacteria</taxon>
        <taxon>Pseudomonadati</taxon>
        <taxon>Campylobacterota</taxon>
        <taxon>Epsilonproteobacteria</taxon>
        <taxon>Campylobacterales</taxon>
        <taxon>Sulfurovaceae</taxon>
        <taxon>Sulfurovum</taxon>
        <taxon>environmental samples</taxon>
    </lineage>
</organism>
<sequence>MIEENYVTLPRGTFLMGSEYQLNEMPVHEVSIDYDIAMSKYQTTVEDYMLYAQATGVEIPEDKHEHLGVNVPVRRVTWMDAVAYCKWLSEREGKTFRLPTEAEWEYACRAGSNAKYSFGHESAELDAYAWYKENSGKVTHDVGSKKPNDWGLYDMHGNVWEWCVDRYADNYETTPNDGSAHRVRSEKGMTLRGGSWSGIAEKCRSAFRINLGANSRNYFVGFRVVVEL</sequence>
<dbReference type="GO" id="GO:0016301">
    <property type="term" value="F:kinase activity"/>
    <property type="evidence" value="ECO:0007669"/>
    <property type="project" value="UniProtKB-KW"/>
</dbReference>
<proteinExistence type="predicted"/>
<evidence type="ECO:0000313" key="2">
    <source>
        <dbReference type="EMBL" id="CAA6810655.1"/>
    </source>
</evidence>
<dbReference type="InterPro" id="IPR005532">
    <property type="entry name" value="SUMF_dom"/>
</dbReference>
<dbReference type="AlphaFoldDB" id="A0A6S6T1M6"/>
<reference evidence="2" key="1">
    <citation type="submission" date="2020-01" db="EMBL/GenBank/DDBJ databases">
        <authorList>
            <person name="Meier V. D."/>
            <person name="Meier V D."/>
        </authorList>
    </citation>
    <scope>NUCLEOTIDE SEQUENCE</scope>
    <source>
        <strain evidence="2">HLG_WM_MAG_04</strain>
    </source>
</reference>
<name>A0A6S6T1M6_9BACT</name>